<comment type="catalytic activity">
    <reaction evidence="6">
        <text>2 R'C(R)SH + O2 = R'C(R)S-S(R)CR' + H2O2</text>
        <dbReference type="Rhea" id="RHEA:17357"/>
        <dbReference type="ChEBI" id="CHEBI:15379"/>
        <dbReference type="ChEBI" id="CHEBI:16240"/>
        <dbReference type="ChEBI" id="CHEBI:16520"/>
        <dbReference type="ChEBI" id="CHEBI:17412"/>
        <dbReference type="EC" id="1.8.3.2"/>
    </reaction>
</comment>
<dbReference type="PROSITE" id="PS51324">
    <property type="entry name" value="ERV_ALR"/>
    <property type="match status" value="1"/>
</dbReference>
<dbReference type="FunCoup" id="S7W8T8">
    <property type="interactions" value="53"/>
</dbReference>
<evidence type="ECO:0000259" key="7">
    <source>
        <dbReference type="PROSITE" id="PS51324"/>
    </source>
</evidence>
<keyword evidence="6" id="KW-1133">Transmembrane helix</keyword>
<gene>
    <name evidence="8" type="ORF">SLOPH_1356</name>
</gene>
<evidence type="ECO:0000256" key="2">
    <source>
        <dbReference type="ARBA" id="ARBA00022630"/>
    </source>
</evidence>
<dbReference type="OMA" id="AVANWAC"/>
<keyword evidence="6" id="KW-0472">Membrane</keyword>
<keyword evidence="4 6" id="KW-0560">Oxidoreductase</keyword>
<comment type="caution">
    <text evidence="8">The sequence shown here is derived from an EMBL/GenBank/DDBJ whole genome shotgun (WGS) entry which is preliminary data.</text>
</comment>
<dbReference type="OrthoDB" id="59470at2759"/>
<dbReference type="EC" id="1.8.3.2" evidence="6"/>
<evidence type="ECO:0000256" key="1">
    <source>
        <dbReference type="ARBA" id="ARBA00001974"/>
    </source>
</evidence>
<dbReference type="GO" id="GO:0006879">
    <property type="term" value="P:intracellular iron ion homeostasis"/>
    <property type="evidence" value="ECO:0007669"/>
    <property type="project" value="EnsemblFungi"/>
</dbReference>
<dbReference type="AlphaFoldDB" id="S7W8T8"/>
<dbReference type="Gene3D" id="1.20.120.310">
    <property type="entry name" value="ERV/ALR sulfhydryl oxidase domain"/>
    <property type="match status" value="1"/>
</dbReference>
<feature type="domain" description="ERV/ALR sulfhydryl oxidase" evidence="7">
    <location>
        <begin position="53"/>
        <end position="153"/>
    </location>
</feature>
<dbReference type="InterPro" id="IPR017905">
    <property type="entry name" value="ERV/ALR_sulphydryl_oxidase"/>
</dbReference>
<organism evidence="8 9">
    <name type="scientific">Spraguea lophii (strain 42_110)</name>
    <name type="common">Microsporidian parasite</name>
    <dbReference type="NCBI Taxonomy" id="1358809"/>
    <lineage>
        <taxon>Eukaryota</taxon>
        <taxon>Fungi</taxon>
        <taxon>Fungi incertae sedis</taxon>
        <taxon>Microsporidia</taxon>
        <taxon>Spragueidae</taxon>
        <taxon>Spraguea</taxon>
    </lineage>
</organism>
<keyword evidence="9" id="KW-1185">Reference proteome</keyword>
<reference evidence="9" key="1">
    <citation type="journal article" date="2013" name="PLoS Genet.">
        <title>The genome of Spraguea lophii and the basis of host-microsporidian interactions.</title>
        <authorList>
            <person name="Campbell S.E."/>
            <person name="Williams T.A."/>
            <person name="Yousuf A."/>
            <person name="Soanes D.M."/>
            <person name="Paszkiewicz K.H."/>
            <person name="Williams B.A.P."/>
        </authorList>
    </citation>
    <scope>NUCLEOTIDE SEQUENCE [LARGE SCALE GENOMIC DNA]</scope>
    <source>
        <strain evidence="9">42_110</strain>
    </source>
</reference>
<evidence type="ECO:0000256" key="3">
    <source>
        <dbReference type="ARBA" id="ARBA00022827"/>
    </source>
</evidence>
<dbReference type="InParanoid" id="S7W8T8"/>
<dbReference type="GO" id="GO:0005758">
    <property type="term" value="C:mitochondrial intermembrane space"/>
    <property type="evidence" value="ECO:0007669"/>
    <property type="project" value="EnsemblFungi"/>
</dbReference>
<dbReference type="SUPFAM" id="SSF69000">
    <property type="entry name" value="FAD-dependent thiol oxidase"/>
    <property type="match status" value="1"/>
</dbReference>
<evidence type="ECO:0000256" key="4">
    <source>
        <dbReference type="ARBA" id="ARBA00023002"/>
    </source>
</evidence>
<dbReference type="InterPro" id="IPR036774">
    <property type="entry name" value="ERV/ALR_sulphydryl_oxid_sf"/>
</dbReference>
<evidence type="ECO:0000256" key="5">
    <source>
        <dbReference type="ARBA" id="ARBA00023157"/>
    </source>
</evidence>
<protein>
    <recommendedName>
        <fullName evidence="6">Sulfhydryl oxidase</fullName>
        <ecNumber evidence="6">1.8.3.2</ecNumber>
    </recommendedName>
</protein>
<evidence type="ECO:0000256" key="6">
    <source>
        <dbReference type="RuleBase" id="RU371123"/>
    </source>
</evidence>
<dbReference type="PANTHER" id="PTHR12645">
    <property type="entry name" value="ALR/ERV"/>
    <property type="match status" value="1"/>
</dbReference>
<comment type="cofactor">
    <cofactor evidence="1 6">
        <name>FAD</name>
        <dbReference type="ChEBI" id="CHEBI:57692"/>
    </cofactor>
</comment>
<dbReference type="InterPro" id="IPR039799">
    <property type="entry name" value="ALR/ERV"/>
</dbReference>
<sequence>MFIMRKEIYLEKFGIFVLLMFFFIIIYSKFFLSQNSSIKYRINDNIEFSKITSEERRAILGRSSWTLLHSMAAVYPAYPSIQMKKNTLEFLYLFTELFPCKNCSRDFKKIIKDSPPKVATRDEFVMWMCHIHNKVNHKLNKPIFNCKNIDDRWQCGCNGD</sequence>
<dbReference type="GO" id="GO:0034599">
    <property type="term" value="P:cellular response to oxidative stress"/>
    <property type="evidence" value="ECO:0007669"/>
    <property type="project" value="EnsemblFungi"/>
</dbReference>
<dbReference type="Proteomes" id="UP000014978">
    <property type="component" value="Unassembled WGS sequence"/>
</dbReference>
<name>S7W8T8_SPRLO</name>
<dbReference type="VEuPathDB" id="MicrosporidiaDB:SLOPH_1356"/>
<keyword evidence="2 6" id="KW-0285">Flavoprotein</keyword>
<evidence type="ECO:0000313" key="9">
    <source>
        <dbReference type="Proteomes" id="UP000014978"/>
    </source>
</evidence>
<dbReference type="PANTHER" id="PTHR12645:SF0">
    <property type="entry name" value="FAD-LINKED SULFHYDRYL OXIDASE ALR"/>
    <property type="match status" value="1"/>
</dbReference>
<dbReference type="GO" id="GO:0160203">
    <property type="term" value="P:mitochondrial disulfide relay system"/>
    <property type="evidence" value="ECO:0007669"/>
    <property type="project" value="EnsemblFungi"/>
</dbReference>
<accession>S7W8T8</accession>
<dbReference type="STRING" id="1358809.S7W8T8"/>
<proteinExistence type="predicted"/>
<dbReference type="GO" id="GO:0016971">
    <property type="term" value="F:flavin-dependent sulfhydryl oxidase activity"/>
    <property type="evidence" value="ECO:0007669"/>
    <property type="project" value="EnsemblFungi"/>
</dbReference>
<evidence type="ECO:0000313" key="8">
    <source>
        <dbReference type="EMBL" id="EPR79276.1"/>
    </source>
</evidence>
<dbReference type="HOGENOM" id="CLU_070631_2_2_1"/>
<dbReference type="Pfam" id="PF04777">
    <property type="entry name" value="Evr1_Alr"/>
    <property type="match status" value="1"/>
</dbReference>
<keyword evidence="6" id="KW-0812">Transmembrane</keyword>
<feature type="transmembrane region" description="Helical" evidence="6">
    <location>
        <begin position="13"/>
        <end position="32"/>
    </location>
</feature>
<dbReference type="EMBL" id="ATCN01000314">
    <property type="protein sequence ID" value="EPR79276.1"/>
    <property type="molecule type" value="Genomic_DNA"/>
</dbReference>
<keyword evidence="5" id="KW-1015">Disulfide bond</keyword>
<dbReference type="FunFam" id="1.20.120.310:FF:000002">
    <property type="entry name" value="Sulfhydryl oxidase"/>
    <property type="match status" value="1"/>
</dbReference>
<dbReference type="GO" id="GO:0050660">
    <property type="term" value="F:flavin adenine dinucleotide binding"/>
    <property type="evidence" value="ECO:0007669"/>
    <property type="project" value="TreeGrafter"/>
</dbReference>
<keyword evidence="3 6" id="KW-0274">FAD</keyword>